<dbReference type="Gene3D" id="1.10.260.40">
    <property type="entry name" value="lambda repressor-like DNA-binding domains"/>
    <property type="match status" value="1"/>
</dbReference>
<dbReference type="InterPro" id="IPR010982">
    <property type="entry name" value="Lambda_DNA-bd_dom_sf"/>
</dbReference>
<dbReference type="Proteomes" id="UP000763484">
    <property type="component" value="Unassembled WGS sequence"/>
</dbReference>
<dbReference type="Pfam" id="PF01381">
    <property type="entry name" value="HTH_3"/>
    <property type="match status" value="1"/>
</dbReference>
<dbReference type="SMART" id="SM00530">
    <property type="entry name" value="HTH_XRE"/>
    <property type="match status" value="1"/>
</dbReference>
<dbReference type="EMBL" id="JADFAQ010000031">
    <property type="protein sequence ID" value="MBE5728216.1"/>
    <property type="molecule type" value="Genomic_DNA"/>
</dbReference>
<dbReference type="InterPro" id="IPR001387">
    <property type="entry name" value="Cro/C1-type_HTH"/>
</dbReference>
<name>A0A8T3UUG4_9ARCH</name>
<evidence type="ECO:0000259" key="1">
    <source>
        <dbReference type="PROSITE" id="PS50943"/>
    </source>
</evidence>
<dbReference type="PROSITE" id="PS50943">
    <property type="entry name" value="HTH_CROC1"/>
    <property type="match status" value="1"/>
</dbReference>
<feature type="domain" description="HTH cro/C1-type" evidence="1">
    <location>
        <begin position="70"/>
        <end position="124"/>
    </location>
</feature>
<proteinExistence type="predicted"/>
<gene>
    <name evidence="2" type="ORF">IHE50_02255</name>
</gene>
<dbReference type="GO" id="GO:0003677">
    <property type="term" value="F:DNA binding"/>
    <property type="evidence" value="ECO:0007669"/>
    <property type="project" value="InterPro"/>
</dbReference>
<comment type="caution">
    <text evidence="2">The sequence shown here is derived from an EMBL/GenBank/DDBJ whole genome shotgun (WGS) entry which is preliminary data.</text>
</comment>
<sequence length="124" mass="13804">MNCEICGLSDKKFYKVEIEGSVFIACISCAKNGKILSEIGENKDEHAHNNGATIEDLYGGDVDFNFSNKLKEAIRSKNMSIEELSKETKTPVDELNKVINGKLVPRIDLTRKLEKALKIKLSGE</sequence>
<organism evidence="2 3">
    <name type="scientific">Candidatus Acidifodinimicrobium mancum</name>
    <dbReference type="NCBI Taxonomy" id="2898728"/>
    <lineage>
        <taxon>Archaea</taxon>
        <taxon>Candidatus Parvarchaeota</taxon>
        <taxon>Candidatus Acidifodinimicrobiaceae</taxon>
        <taxon>Candidatus Acidifodinimicrobium</taxon>
    </lineage>
</organism>
<evidence type="ECO:0000313" key="3">
    <source>
        <dbReference type="Proteomes" id="UP000763484"/>
    </source>
</evidence>
<protein>
    <submittedName>
        <fullName evidence="2">Helix-turn-helix domain-containing protein</fullName>
    </submittedName>
</protein>
<dbReference type="CDD" id="cd00093">
    <property type="entry name" value="HTH_XRE"/>
    <property type="match status" value="1"/>
</dbReference>
<accession>A0A8T3UUG4</accession>
<reference evidence="2 3" key="1">
    <citation type="submission" date="2020-09" db="EMBL/GenBank/DDBJ databases">
        <title>Genomic characterization of a novel Parvarchaeota family in acid mine drainage sediments.</title>
        <authorList>
            <person name="Luo Z.-H."/>
        </authorList>
    </citation>
    <scope>NUCLEOTIDE SEQUENCE [LARGE SCALE GENOMIC DNA]</scope>
    <source>
        <strain evidence="2">TL1-5_bins.178</strain>
    </source>
</reference>
<dbReference type="SUPFAM" id="SSF47413">
    <property type="entry name" value="lambda repressor-like DNA-binding domains"/>
    <property type="match status" value="1"/>
</dbReference>
<evidence type="ECO:0000313" key="2">
    <source>
        <dbReference type="EMBL" id="MBE5728216.1"/>
    </source>
</evidence>
<dbReference type="AlphaFoldDB" id="A0A8T3UUG4"/>